<protein>
    <recommendedName>
        <fullName evidence="6 9">UDP-glucose 4-epimerase</fullName>
        <ecNumber evidence="5 9">5.1.3.2</ecNumber>
    </recommendedName>
</protein>
<accession>A0A7C9NTE4</accession>
<dbReference type="GO" id="GO:0005829">
    <property type="term" value="C:cytosol"/>
    <property type="evidence" value="ECO:0007669"/>
    <property type="project" value="TreeGrafter"/>
</dbReference>
<gene>
    <name evidence="11" type="primary">galE</name>
    <name evidence="11" type="ORF">GZ085_09890</name>
</gene>
<dbReference type="NCBIfam" id="TIGR01179">
    <property type="entry name" value="galE"/>
    <property type="match status" value="1"/>
</dbReference>
<comment type="cofactor">
    <cofactor evidence="2 9">
        <name>NAD(+)</name>
        <dbReference type="ChEBI" id="CHEBI:57540"/>
    </cofactor>
</comment>
<evidence type="ECO:0000256" key="7">
    <source>
        <dbReference type="ARBA" id="ARBA00023027"/>
    </source>
</evidence>
<evidence type="ECO:0000256" key="6">
    <source>
        <dbReference type="ARBA" id="ARBA00018569"/>
    </source>
</evidence>
<organism evidence="11 12">
    <name type="scientific">Sulfuriferula multivorans</name>
    <dbReference type="NCBI Taxonomy" id="1559896"/>
    <lineage>
        <taxon>Bacteria</taxon>
        <taxon>Pseudomonadati</taxon>
        <taxon>Pseudomonadota</taxon>
        <taxon>Betaproteobacteria</taxon>
        <taxon>Nitrosomonadales</taxon>
        <taxon>Sulfuricellaceae</taxon>
        <taxon>Sulfuriferula</taxon>
    </lineage>
</organism>
<evidence type="ECO:0000313" key="12">
    <source>
        <dbReference type="Proteomes" id="UP000483432"/>
    </source>
</evidence>
<evidence type="ECO:0000256" key="1">
    <source>
        <dbReference type="ARBA" id="ARBA00000083"/>
    </source>
</evidence>
<dbReference type="Gene3D" id="3.40.50.720">
    <property type="entry name" value="NAD(P)-binding Rossmann-like Domain"/>
    <property type="match status" value="1"/>
</dbReference>
<sequence length="336" mass="37042">MNILITGGAGYIGSHTCVELMVAGHKVVVFDNLSNSHPEALRRIERITGQQVVMVKGDVRNRNLLEQTLREHRCDAVIHFAGLKAVGESVGKPLAYYDNNVVGSLSLLEAMQAAKVNTIVFSSSATVYGDPEQLPIPETHRLSASNPYGRSKIMVEDILRDFHHAQPDWRIALLRYFNPVGAHESGLIGEDPQGHPNNLMPYVARVAVGGLPYLNIWGDDYPTPDGTGVRDYIHVTDLAIGHVRALERLGAPQCMEVNLGTGRGYSVLEVVKAFEAASGRAVPYRIAPRRPGDIAACYADPSLAEKLLGWRAERTLEMICDNAWRWQQRNPNGFRS</sequence>
<keyword evidence="8 9" id="KW-0413">Isomerase</keyword>
<evidence type="ECO:0000256" key="9">
    <source>
        <dbReference type="RuleBase" id="RU366046"/>
    </source>
</evidence>
<dbReference type="PANTHER" id="PTHR43725">
    <property type="entry name" value="UDP-GLUCOSE 4-EPIMERASE"/>
    <property type="match status" value="1"/>
</dbReference>
<comment type="pathway">
    <text evidence="3 9">Carbohydrate metabolism; galactose metabolism.</text>
</comment>
<dbReference type="EC" id="5.1.3.2" evidence="5 9"/>
<proteinExistence type="inferred from homology"/>
<dbReference type="CDD" id="cd05247">
    <property type="entry name" value="UDP_G4E_1_SDR_e"/>
    <property type="match status" value="1"/>
</dbReference>
<evidence type="ECO:0000259" key="10">
    <source>
        <dbReference type="Pfam" id="PF16363"/>
    </source>
</evidence>
<evidence type="ECO:0000256" key="8">
    <source>
        <dbReference type="ARBA" id="ARBA00023235"/>
    </source>
</evidence>
<dbReference type="SUPFAM" id="SSF51735">
    <property type="entry name" value="NAD(P)-binding Rossmann-fold domains"/>
    <property type="match status" value="1"/>
</dbReference>
<dbReference type="Proteomes" id="UP000483432">
    <property type="component" value="Unassembled WGS sequence"/>
</dbReference>
<keyword evidence="7 9" id="KW-0520">NAD</keyword>
<comment type="caution">
    <text evidence="11">The sequence shown here is derived from an EMBL/GenBank/DDBJ whole genome shotgun (WGS) entry which is preliminary data.</text>
</comment>
<dbReference type="NCBIfam" id="NF007956">
    <property type="entry name" value="PRK10675.1"/>
    <property type="match status" value="1"/>
</dbReference>
<dbReference type="InterPro" id="IPR005886">
    <property type="entry name" value="UDP_G4E"/>
</dbReference>
<comment type="catalytic activity">
    <reaction evidence="1 9">
        <text>UDP-alpha-D-glucose = UDP-alpha-D-galactose</text>
        <dbReference type="Rhea" id="RHEA:22168"/>
        <dbReference type="ChEBI" id="CHEBI:58885"/>
        <dbReference type="ChEBI" id="CHEBI:66914"/>
        <dbReference type="EC" id="5.1.3.2"/>
    </reaction>
</comment>
<dbReference type="InterPro" id="IPR016040">
    <property type="entry name" value="NAD(P)-bd_dom"/>
</dbReference>
<feature type="domain" description="NAD(P)-binding" evidence="10">
    <location>
        <begin position="4"/>
        <end position="321"/>
    </location>
</feature>
<evidence type="ECO:0000256" key="3">
    <source>
        <dbReference type="ARBA" id="ARBA00004947"/>
    </source>
</evidence>
<dbReference type="GO" id="GO:0006012">
    <property type="term" value="P:galactose metabolic process"/>
    <property type="evidence" value="ECO:0007669"/>
    <property type="project" value="UniProtKB-UniPathway"/>
</dbReference>
<evidence type="ECO:0000256" key="4">
    <source>
        <dbReference type="ARBA" id="ARBA00007637"/>
    </source>
</evidence>
<evidence type="ECO:0000256" key="5">
    <source>
        <dbReference type="ARBA" id="ARBA00013189"/>
    </source>
</evidence>
<dbReference type="PANTHER" id="PTHR43725:SF47">
    <property type="entry name" value="UDP-GLUCOSE 4-EPIMERASE"/>
    <property type="match status" value="1"/>
</dbReference>
<comment type="similarity">
    <text evidence="4 9">Belongs to the NAD(P)-dependent epimerase/dehydratase family.</text>
</comment>
<comment type="subunit">
    <text evidence="9">Homodimer.</text>
</comment>
<dbReference type="UniPathway" id="UPA00214"/>
<reference evidence="11 12" key="1">
    <citation type="submission" date="2019-09" db="EMBL/GenBank/DDBJ databases">
        <title>H2 Metabolism Revealed by Metagenomic Analysis in Subglacial Sediment of East Antarctica.</title>
        <authorList>
            <person name="Yang Z."/>
            <person name="Zhang Y."/>
            <person name="Lv Y."/>
            <person name="Yan W."/>
            <person name="Xiao X."/>
            <person name="Sun B."/>
            <person name="Ma H."/>
        </authorList>
    </citation>
    <scope>NUCLEOTIDE SEQUENCE [LARGE SCALE GENOMIC DNA]</scope>
    <source>
        <strain evidence="11">Bin2_2</strain>
    </source>
</reference>
<evidence type="ECO:0000313" key="11">
    <source>
        <dbReference type="EMBL" id="NDP48681.1"/>
    </source>
</evidence>
<dbReference type="InterPro" id="IPR036291">
    <property type="entry name" value="NAD(P)-bd_dom_sf"/>
</dbReference>
<dbReference type="Gene3D" id="3.90.25.10">
    <property type="entry name" value="UDP-galactose 4-epimerase, domain 1"/>
    <property type="match status" value="1"/>
</dbReference>
<dbReference type="Pfam" id="PF16363">
    <property type="entry name" value="GDP_Man_Dehyd"/>
    <property type="match status" value="1"/>
</dbReference>
<keyword evidence="9" id="KW-0119">Carbohydrate metabolism</keyword>
<dbReference type="GO" id="GO:0003978">
    <property type="term" value="F:UDP-glucose 4-epimerase activity"/>
    <property type="evidence" value="ECO:0007669"/>
    <property type="project" value="UniProtKB-UniRule"/>
</dbReference>
<name>A0A7C9NTE4_9PROT</name>
<evidence type="ECO:0000256" key="2">
    <source>
        <dbReference type="ARBA" id="ARBA00001911"/>
    </source>
</evidence>
<dbReference type="AlphaFoldDB" id="A0A7C9NTE4"/>
<dbReference type="EMBL" id="JAAFGW010000146">
    <property type="protein sequence ID" value="NDP48681.1"/>
    <property type="molecule type" value="Genomic_DNA"/>
</dbReference>